<dbReference type="PANTHER" id="PTHR33840:SF1">
    <property type="entry name" value="TLE1 PHOSPHOLIPASE DOMAIN-CONTAINING PROTEIN"/>
    <property type="match status" value="1"/>
</dbReference>
<dbReference type="Pfam" id="PF09994">
    <property type="entry name" value="T6SS_Tle1-like_cat"/>
    <property type="match status" value="1"/>
</dbReference>
<feature type="domain" description="T6SS Phospholipase effector Tle1-like catalytic" evidence="2">
    <location>
        <begin position="55"/>
        <end position="325"/>
    </location>
</feature>
<sequence>MHSEADTNSTPDASLLFQPDSEATSRSSPSRSPRRLHTDPLGNQITVEMKMKTFKRIIVFCDGTWQDGVATECSKYTNVLRLARSVNREDERLQPAIAQIVFYQSGVGSEHNFYSEYVEGATGASLAVYMCAYVASALNCPWLLQGAYTARMVAMFIGEIGVLDSKDMDNFASIFLNFQALGKTKDQPAKAELEAKLTKWRDPDSNGRRRVDVDGDKFTIKCLGVWDTVGAIGLPEEISMSKGRAKMFGFPNRKLGVHIEHAYQALALNEMRKDFNCNKFKQTETGRLNHQILKQCWFAGSHSDIGGGYDHHDLSDISLVWMAAQVESLLSFDIKYLRGLLHPVAPWGKQKPHDSRTGVFFLADTIQRELPMTPNDPYTHEMFHSSILEQAVIDPTLAEKLKSTPEFIEPLLGLEATIKQFWPYDSDSPAAQAYDVSLASLNNNPVQTLTRSPSSWFTTLIRSISSSSARVTSTDKTGRRISIIQRRQSEKITIKVDPGSATLPGRNTQVFQRP</sequence>
<dbReference type="InParanoid" id="A0A409WU69"/>
<keyword evidence="4" id="KW-1185">Reference proteome</keyword>
<evidence type="ECO:0000256" key="1">
    <source>
        <dbReference type="SAM" id="MobiDB-lite"/>
    </source>
</evidence>
<dbReference type="STRING" id="93625.A0A409WU69"/>
<organism evidence="3 4">
    <name type="scientific">Psilocybe cyanescens</name>
    <dbReference type="NCBI Taxonomy" id="93625"/>
    <lineage>
        <taxon>Eukaryota</taxon>
        <taxon>Fungi</taxon>
        <taxon>Dikarya</taxon>
        <taxon>Basidiomycota</taxon>
        <taxon>Agaricomycotina</taxon>
        <taxon>Agaricomycetes</taxon>
        <taxon>Agaricomycetidae</taxon>
        <taxon>Agaricales</taxon>
        <taxon>Agaricineae</taxon>
        <taxon>Strophariaceae</taxon>
        <taxon>Psilocybe</taxon>
    </lineage>
</organism>
<dbReference type="OrthoDB" id="3057168at2759"/>
<evidence type="ECO:0000259" key="2">
    <source>
        <dbReference type="Pfam" id="PF09994"/>
    </source>
</evidence>
<accession>A0A409WU69</accession>
<dbReference type="Proteomes" id="UP000283269">
    <property type="component" value="Unassembled WGS sequence"/>
</dbReference>
<proteinExistence type="predicted"/>
<dbReference type="PANTHER" id="PTHR33840">
    <property type="match status" value="1"/>
</dbReference>
<feature type="compositionally biased region" description="Polar residues" evidence="1">
    <location>
        <begin position="1"/>
        <end position="12"/>
    </location>
</feature>
<dbReference type="InterPro" id="IPR018712">
    <property type="entry name" value="Tle1-like_cat"/>
</dbReference>
<feature type="region of interest" description="Disordered" evidence="1">
    <location>
        <begin position="1"/>
        <end position="42"/>
    </location>
</feature>
<evidence type="ECO:0000313" key="4">
    <source>
        <dbReference type="Proteomes" id="UP000283269"/>
    </source>
</evidence>
<reference evidence="3 4" key="1">
    <citation type="journal article" date="2018" name="Evol. Lett.">
        <title>Horizontal gene cluster transfer increased hallucinogenic mushroom diversity.</title>
        <authorList>
            <person name="Reynolds H.T."/>
            <person name="Vijayakumar V."/>
            <person name="Gluck-Thaler E."/>
            <person name="Korotkin H.B."/>
            <person name="Matheny P.B."/>
            <person name="Slot J.C."/>
        </authorList>
    </citation>
    <scope>NUCLEOTIDE SEQUENCE [LARGE SCALE GENOMIC DNA]</scope>
    <source>
        <strain evidence="3 4">2631</strain>
    </source>
</reference>
<dbReference type="EMBL" id="NHYD01003185">
    <property type="protein sequence ID" value="PPQ82070.1"/>
    <property type="molecule type" value="Genomic_DNA"/>
</dbReference>
<evidence type="ECO:0000313" key="3">
    <source>
        <dbReference type="EMBL" id="PPQ82070.1"/>
    </source>
</evidence>
<comment type="caution">
    <text evidence="3">The sequence shown here is derived from an EMBL/GenBank/DDBJ whole genome shotgun (WGS) entry which is preliminary data.</text>
</comment>
<gene>
    <name evidence="3" type="ORF">CVT25_014611</name>
</gene>
<dbReference type="AlphaFoldDB" id="A0A409WU69"/>
<name>A0A409WU69_PSICY</name>
<protein>
    <recommendedName>
        <fullName evidence="2">T6SS Phospholipase effector Tle1-like catalytic domain-containing protein</fullName>
    </recommendedName>
</protein>